<feature type="region of interest" description="Disordered" evidence="1">
    <location>
        <begin position="1"/>
        <end position="72"/>
    </location>
</feature>
<feature type="non-terminal residue" evidence="2">
    <location>
        <position position="1"/>
    </location>
</feature>
<evidence type="ECO:0000256" key="1">
    <source>
        <dbReference type="SAM" id="MobiDB-lite"/>
    </source>
</evidence>
<protein>
    <submittedName>
        <fullName evidence="2">Uncharacterized protein</fullName>
    </submittedName>
</protein>
<feature type="compositionally biased region" description="Basic and acidic residues" evidence="1">
    <location>
        <begin position="49"/>
        <end position="58"/>
    </location>
</feature>
<reference evidence="2" key="1">
    <citation type="submission" date="2014-12" db="EMBL/GenBank/DDBJ databases">
        <title>Insight into the proteome of Arion vulgaris.</title>
        <authorList>
            <person name="Aradska J."/>
            <person name="Bulat T."/>
            <person name="Smidak R."/>
            <person name="Sarate P."/>
            <person name="Gangsoo J."/>
            <person name="Sialana F."/>
            <person name="Bilban M."/>
            <person name="Lubec G."/>
        </authorList>
    </citation>
    <scope>NUCLEOTIDE SEQUENCE</scope>
    <source>
        <tissue evidence="2">Skin</tissue>
    </source>
</reference>
<feature type="non-terminal residue" evidence="2">
    <location>
        <position position="72"/>
    </location>
</feature>
<evidence type="ECO:0000313" key="2">
    <source>
        <dbReference type="EMBL" id="CEK48434.1"/>
    </source>
</evidence>
<name>A0A0B6XX35_9EUPU</name>
<proteinExistence type="predicted"/>
<gene>
    <name evidence="2" type="primary">ORF3957</name>
</gene>
<feature type="compositionally biased region" description="Basic and acidic residues" evidence="1">
    <location>
        <begin position="1"/>
        <end position="11"/>
    </location>
</feature>
<feature type="compositionally biased region" description="Low complexity" evidence="1">
    <location>
        <begin position="31"/>
        <end position="46"/>
    </location>
</feature>
<dbReference type="EMBL" id="HACG01001569">
    <property type="protein sequence ID" value="CEK48434.1"/>
    <property type="molecule type" value="Transcribed_RNA"/>
</dbReference>
<accession>A0A0B6XX35</accession>
<dbReference type="AlphaFoldDB" id="A0A0B6XX35"/>
<sequence>FRFVHLPERTPRYRRQNPPTASELEDRRSSDISSDDSSTSSGSWSDQEGSIKSDTGRGEKKKRRKGDDEVNE</sequence>
<organism evidence="2">
    <name type="scientific">Arion vulgaris</name>
    <dbReference type="NCBI Taxonomy" id="1028688"/>
    <lineage>
        <taxon>Eukaryota</taxon>
        <taxon>Metazoa</taxon>
        <taxon>Spiralia</taxon>
        <taxon>Lophotrochozoa</taxon>
        <taxon>Mollusca</taxon>
        <taxon>Gastropoda</taxon>
        <taxon>Heterobranchia</taxon>
        <taxon>Euthyneura</taxon>
        <taxon>Panpulmonata</taxon>
        <taxon>Eupulmonata</taxon>
        <taxon>Stylommatophora</taxon>
        <taxon>Helicina</taxon>
        <taxon>Arionoidea</taxon>
        <taxon>Arionidae</taxon>
        <taxon>Arion</taxon>
    </lineage>
</organism>